<gene>
    <name evidence="5" type="ORF">GCM10009727_06540</name>
</gene>
<comment type="cofactor">
    <cofactor evidence="1">
        <name>Mg(2+)</name>
        <dbReference type="ChEBI" id="CHEBI:18420"/>
    </cofactor>
</comment>
<proteinExistence type="predicted"/>
<evidence type="ECO:0000313" key="6">
    <source>
        <dbReference type="Proteomes" id="UP001501020"/>
    </source>
</evidence>
<keyword evidence="5" id="KW-0456">Lyase</keyword>
<dbReference type="Proteomes" id="UP001501020">
    <property type="component" value="Unassembled WGS sequence"/>
</dbReference>
<evidence type="ECO:0000313" key="5">
    <source>
        <dbReference type="EMBL" id="GAA2121245.1"/>
    </source>
</evidence>
<dbReference type="InterPro" id="IPR005000">
    <property type="entry name" value="Aldolase/citrate-lyase_domain"/>
</dbReference>
<dbReference type="PIRSF" id="PIRSF015582">
    <property type="entry name" value="Cit_lyase_B"/>
    <property type="match status" value="1"/>
</dbReference>
<organism evidence="5 6">
    <name type="scientific">Actinomadura napierensis</name>
    <dbReference type="NCBI Taxonomy" id="267854"/>
    <lineage>
        <taxon>Bacteria</taxon>
        <taxon>Bacillati</taxon>
        <taxon>Actinomycetota</taxon>
        <taxon>Actinomycetes</taxon>
        <taxon>Streptosporangiales</taxon>
        <taxon>Thermomonosporaceae</taxon>
        <taxon>Actinomadura</taxon>
    </lineage>
</organism>
<protein>
    <submittedName>
        <fullName evidence="5">CoA ester lyase</fullName>
    </submittedName>
</protein>
<keyword evidence="6" id="KW-1185">Reference proteome</keyword>
<evidence type="ECO:0000256" key="1">
    <source>
        <dbReference type="ARBA" id="ARBA00001946"/>
    </source>
</evidence>
<comment type="caution">
    <text evidence="5">The sequence shown here is derived from an EMBL/GenBank/DDBJ whole genome shotgun (WGS) entry which is preliminary data.</text>
</comment>
<reference evidence="5 6" key="1">
    <citation type="journal article" date="2019" name="Int. J. Syst. Evol. Microbiol.">
        <title>The Global Catalogue of Microorganisms (GCM) 10K type strain sequencing project: providing services to taxonomists for standard genome sequencing and annotation.</title>
        <authorList>
            <consortium name="The Broad Institute Genomics Platform"/>
            <consortium name="The Broad Institute Genome Sequencing Center for Infectious Disease"/>
            <person name="Wu L."/>
            <person name="Ma J."/>
        </authorList>
    </citation>
    <scope>NUCLEOTIDE SEQUENCE [LARGE SCALE GENOMIC DNA]</scope>
    <source>
        <strain evidence="5 6">JCM 13850</strain>
    </source>
</reference>
<accession>A0ABN2Y4A0</accession>
<dbReference type="Pfam" id="PF03328">
    <property type="entry name" value="HpcH_HpaI"/>
    <property type="match status" value="1"/>
</dbReference>
<dbReference type="GO" id="GO:0016829">
    <property type="term" value="F:lyase activity"/>
    <property type="evidence" value="ECO:0007669"/>
    <property type="project" value="UniProtKB-KW"/>
</dbReference>
<dbReference type="InterPro" id="IPR011206">
    <property type="entry name" value="Citrate_lyase_beta/mcl1/mcl2"/>
</dbReference>
<feature type="domain" description="HpcH/HpaI aldolase/citrate lyase" evidence="4">
    <location>
        <begin position="11"/>
        <end position="236"/>
    </location>
</feature>
<dbReference type="InterPro" id="IPR040442">
    <property type="entry name" value="Pyrv_kinase-like_dom_sf"/>
</dbReference>
<dbReference type="InterPro" id="IPR015813">
    <property type="entry name" value="Pyrv/PenolPyrv_kinase-like_dom"/>
</dbReference>
<dbReference type="Gene3D" id="3.20.20.60">
    <property type="entry name" value="Phosphoenolpyruvate-binding domains"/>
    <property type="match status" value="1"/>
</dbReference>
<keyword evidence="3" id="KW-0460">Magnesium</keyword>
<evidence type="ECO:0000256" key="2">
    <source>
        <dbReference type="ARBA" id="ARBA00022723"/>
    </source>
</evidence>
<dbReference type="PANTHER" id="PTHR32308:SF0">
    <property type="entry name" value="HPCH_HPAI ALDOLASE_CITRATE LYASE DOMAIN-CONTAINING PROTEIN"/>
    <property type="match status" value="1"/>
</dbReference>
<keyword evidence="2" id="KW-0479">Metal-binding</keyword>
<name>A0ABN2Y4A0_9ACTN</name>
<dbReference type="SUPFAM" id="SSF51621">
    <property type="entry name" value="Phosphoenolpyruvate/pyruvate domain"/>
    <property type="match status" value="1"/>
</dbReference>
<sequence length="297" mass="31648">MTGTAEAFGARSWLFAPGDSERKTEKAAASPADIVLLDLEDAVTEERKPTARTMVAEFLRSRPEDGKDRLWVRINPLDGPHALADLAAVMPARPGGVMLPKSRGRQDVERLDHYLSALEVSAGTAQGSTKVIALVTETAEAMFTTGTYKGAPRLVAMTWGAEDLADAVGAVENRTADGEYGFTYELARSLCLLGASAAGVAPVDTIHGDFRDPEGLRKRAERVRRDGYRGMLAIHPAQVDVINAAFTPTEEELAAAREIVDLFAAHPGAGALGHRGAMLDRPHLARARALLASAGRA</sequence>
<evidence type="ECO:0000256" key="3">
    <source>
        <dbReference type="ARBA" id="ARBA00022842"/>
    </source>
</evidence>
<evidence type="ECO:0000259" key="4">
    <source>
        <dbReference type="Pfam" id="PF03328"/>
    </source>
</evidence>
<dbReference type="PANTHER" id="PTHR32308">
    <property type="entry name" value="LYASE BETA SUBUNIT, PUTATIVE (AFU_ORTHOLOGUE AFUA_4G13030)-RELATED"/>
    <property type="match status" value="1"/>
</dbReference>
<dbReference type="EMBL" id="BAAAMR010000003">
    <property type="protein sequence ID" value="GAA2121245.1"/>
    <property type="molecule type" value="Genomic_DNA"/>
</dbReference>